<keyword evidence="1" id="KW-0732">Signal</keyword>
<dbReference type="AlphaFoldDB" id="A0A223NYE5"/>
<feature type="signal peptide" evidence="1">
    <location>
        <begin position="1"/>
        <end position="23"/>
    </location>
</feature>
<name>A0A223NYE5_9SPHI</name>
<gene>
    <name evidence="2" type="ORF">MuYL_2988</name>
</gene>
<dbReference type="KEGG" id="muc:MuYL_2988"/>
<dbReference type="Pfam" id="PF14059">
    <property type="entry name" value="DUF4251"/>
    <property type="match status" value="1"/>
</dbReference>
<dbReference type="Proteomes" id="UP000215002">
    <property type="component" value="Chromosome"/>
</dbReference>
<evidence type="ECO:0000256" key="1">
    <source>
        <dbReference type="SAM" id="SignalP"/>
    </source>
</evidence>
<evidence type="ECO:0008006" key="4">
    <source>
        <dbReference type="Google" id="ProtNLM"/>
    </source>
</evidence>
<reference evidence="2 3" key="1">
    <citation type="submission" date="2017-08" db="EMBL/GenBank/DDBJ databases">
        <title>Complete genome sequence of Mucilaginibacter sp. strain BJC16-A31.</title>
        <authorList>
            <consortium name="Henan University of Science and Technology"/>
            <person name="You X."/>
        </authorList>
    </citation>
    <scope>NUCLEOTIDE SEQUENCE [LARGE SCALE GENOMIC DNA]</scope>
    <source>
        <strain evidence="2 3">BJC16-A31</strain>
    </source>
</reference>
<feature type="chain" id="PRO_5012352614" description="DUF4251 domain-containing protein" evidence="1">
    <location>
        <begin position="24"/>
        <end position="172"/>
    </location>
</feature>
<dbReference type="RefSeq" id="WP_094571161.1">
    <property type="nucleotide sequence ID" value="NZ_CP022743.1"/>
</dbReference>
<dbReference type="Gene3D" id="2.40.128.410">
    <property type="match status" value="1"/>
</dbReference>
<keyword evidence="3" id="KW-1185">Reference proteome</keyword>
<dbReference type="PROSITE" id="PS51257">
    <property type="entry name" value="PROKAR_LIPOPROTEIN"/>
    <property type="match status" value="1"/>
</dbReference>
<evidence type="ECO:0000313" key="2">
    <source>
        <dbReference type="EMBL" id="ASU34873.1"/>
    </source>
</evidence>
<evidence type="ECO:0000313" key="3">
    <source>
        <dbReference type="Proteomes" id="UP000215002"/>
    </source>
</evidence>
<sequence length="172" mass="19089">MKTLKKLMIVSAMILSCCQLVTAQNSKIQKKAAKAAKVKEMLDAQSYIFNATYVIPQRGNARSITYGYDVVVSKDTVTAYLPYYGRVTLAPADPSDGGVKFTSTNFDYKSEPANNGYDITITPKDGNTQGSKDVRYLRLNVSYNGYASLQVISNNRDPISYNGEIEERKINK</sequence>
<organism evidence="2 3">
    <name type="scientific">Mucilaginibacter xinganensis</name>
    <dbReference type="NCBI Taxonomy" id="1234841"/>
    <lineage>
        <taxon>Bacteria</taxon>
        <taxon>Pseudomonadati</taxon>
        <taxon>Bacteroidota</taxon>
        <taxon>Sphingobacteriia</taxon>
        <taxon>Sphingobacteriales</taxon>
        <taxon>Sphingobacteriaceae</taxon>
        <taxon>Mucilaginibacter</taxon>
    </lineage>
</organism>
<proteinExistence type="predicted"/>
<dbReference type="EMBL" id="CP022743">
    <property type="protein sequence ID" value="ASU34873.1"/>
    <property type="molecule type" value="Genomic_DNA"/>
</dbReference>
<protein>
    <recommendedName>
        <fullName evidence="4">DUF4251 domain-containing protein</fullName>
    </recommendedName>
</protein>
<dbReference type="OrthoDB" id="1097715at2"/>
<accession>A0A223NYE5</accession>
<dbReference type="InterPro" id="IPR025347">
    <property type="entry name" value="DUF4251"/>
</dbReference>